<evidence type="ECO:0000256" key="2">
    <source>
        <dbReference type="ARBA" id="ARBA00008921"/>
    </source>
</evidence>
<dbReference type="Gene3D" id="2.60.40.10">
    <property type="entry name" value="Immunoglobulins"/>
    <property type="match status" value="6"/>
</dbReference>
<dbReference type="PANTHER" id="PTHR48423:SF1">
    <property type="entry name" value="INTERLEUKIN-27 RECEPTOR SUBUNIT ALPHA"/>
    <property type="match status" value="1"/>
</dbReference>
<feature type="compositionally biased region" description="Pro residues" evidence="11">
    <location>
        <begin position="93"/>
        <end position="108"/>
    </location>
</feature>
<comment type="similarity">
    <text evidence="2">Belongs to the type I cytokine receptor family. Type 2 subfamily.</text>
</comment>
<keyword evidence="6 12" id="KW-1133">Transmembrane helix</keyword>
<dbReference type="InterPro" id="IPR003529">
    <property type="entry name" value="Hematopoietin_rcpt_Gp130_CS"/>
</dbReference>
<dbReference type="Pfam" id="PF17971">
    <property type="entry name" value="LIFR_D2"/>
    <property type="match status" value="1"/>
</dbReference>
<dbReference type="GeneID" id="107117956"/>
<keyword evidence="9" id="KW-0675">Receptor</keyword>
<evidence type="ECO:0000256" key="11">
    <source>
        <dbReference type="SAM" id="MobiDB-lite"/>
    </source>
</evidence>
<evidence type="ECO:0000256" key="1">
    <source>
        <dbReference type="ARBA" id="ARBA00004479"/>
    </source>
</evidence>
<dbReference type="SUPFAM" id="SSF49265">
    <property type="entry name" value="Fibronectin type III"/>
    <property type="match status" value="3"/>
</dbReference>
<evidence type="ECO:0000256" key="12">
    <source>
        <dbReference type="SAM" id="Phobius"/>
    </source>
</evidence>
<dbReference type="Pfam" id="PF21177">
    <property type="entry name" value="LIF-R_Ig-like"/>
    <property type="match status" value="1"/>
</dbReference>
<dbReference type="PROSITE" id="PS50853">
    <property type="entry name" value="FN3"/>
    <property type="match status" value="1"/>
</dbReference>
<dbReference type="RefSeq" id="XP_015275641.1">
    <property type="nucleotide sequence ID" value="XM_015420155.1"/>
</dbReference>
<dbReference type="InterPro" id="IPR003961">
    <property type="entry name" value="FN3_dom"/>
</dbReference>
<dbReference type="PANTHER" id="PTHR48423">
    <property type="entry name" value="INTERLEUKIN-27 RECEPTOR SUBUNIT ALPHA"/>
    <property type="match status" value="1"/>
</dbReference>
<feature type="region of interest" description="Disordered" evidence="11">
    <location>
        <begin position="89"/>
        <end position="141"/>
    </location>
</feature>
<evidence type="ECO:0000256" key="7">
    <source>
        <dbReference type="ARBA" id="ARBA00023136"/>
    </source>
</evidence>
<dbReference type="Proteomes" id="UP000694871">
    <property type="component" value="Unplaced"/>
</dbReference>
<dbReference type="SMART" id="SM00060">
    <property type="entry name" value="FN3"/>
    <property type="match status" value="4"/>
</dbReference>
<evidence type="ECO:0000256" key="6">
    <source>
        <dbReference type="ARBA" id="ARBA00022989"/>
    </source>
</evidence>
<accession>A0ABM1KPK4</accession>
<feature type="compositionally biased region" description="Basic and acidic residues" evidence="11">
    <location>
        <begin position="1"/>
        <end position="11"/>
    </location>
</feature>
<feature type="region of interest" description="Disordered" evidence="11">
    <location>
        <begin position="1000"/>
        <end position="1040"/>
    </location>
</feature>
<keyword evidence="4" id="KW-0732">Signal</keyword>
<reference evidence="15" key="1">
    <citation type="submission" date="2025-08" db="UniProtKB">
        <authorList>
            <consortium name="RefSeq"/>
        </authorList>
    </citation>
    <scope>IDENTIFICATION</scope>
</reference>
<comment type="subcellular location">
    <subcellularLocation>
        <location evidence="1">Membrane</location>
        <topology evidence="1">Single-pass type I membrane protein</topology>
    </subcellularLocation>
</comment>
<feature type="transmembrane region" description="Helical" evidence="12">
    <location>
        <begin position="846"/>
        <end position="868"/>
    </location>
</feature>
<dbReference type="Pfam" id="PF25552">
    <property type="entry name" value="LIFR_D4"/>
    <property type="match status" value="1"/>
</dbReference>
<dbReference type="InterPro" id="IPR013783">
    <property type="entry name" value="Ig-like_fold"/>
</dbReference>
<dbReference type="InterPro" id="IPR036116">
    <property type="entry name" value="FN3_sf"/>
</dbReference>
<proteinExistence type="inferred from homology"/>
<keyword evidence="5" id="KW-0677">Repeat</keyword>
<evidence type="ECO:0000313" key="14">
    <source>
        <dbReference type="Proteomes" id="UP000694871"/>
    </source>
</evidence>
<keyword evidence="3 12" id="KW-0812">Transmembrane</keyword>
<protein>
    <submittedName>
        <fullName evidence="15">Oncostatin-M-specific receptor subunit beta-like</fullName>
    </submittedName>
</protein>
<evidence type="ECO:0000313" key="15">
    <source>
        <dbReference type="RefSeq" id="XP_015275641.1"/>
    </source>
</evidence>
<keyword evidence="10" id="KW-0325">Glycoprotein</keyword>
<dbReference type="InterPro" id="IPR048497">
    <property type="entry name" value="LIF-R-like_Ig-like"/>
</dbReference>
<name>A0ABM1KPK4_GEKJA</name>
<gene>
    <name evidence="15" type="primary">LOC107117956</name>
</gene>
<evidence type="ECO:0000256" key="4">
    <source>
        <dbReference type="ARBA" id="ARBA00022729"/>
    </source>
</evidence>
<keyword evidence="7 12" id="KW-0472">Membrane</keyword>
<evidence type="ECO:0000256" key="9">
    <source>
        <dbReference type="ARBA" id="ARBA00023170"/>
    </source>
</evidence>
<feature type="region of interest" description="Disordered" evidence="11">
    <location>
        <begin position="1"/>
        <end position="22"/>
    </location>
</feature>
<keyword evidence="14" id="KW-1185">Reference proteome</keyword>
<evidence type="ECO:0000256" key="10">
    <source>
        <dbReference type="ARBA" id="ARBA00023180"/>
    </source>
</evidence>
<dbReference type="PROSITE" id="PS01353">
    <property type="entry name" value="HEMATOPO_REC_L_F2"/>
    <property type="match status" value="1"/>
</dbReference>
<evidence type="ECO:0000259" key="13">
    <source>
        <dbReference type="PROSITE" id="PS50853"/>
    </source>
</evidence>
<feature type="domain" description="Fibronectin type-III" evidence="13">
    <location>
        <begin position="428"/>
        <end position="521"/>
    </location>
</feature>
<evidence type="ECO:0000256" key="3">
    <source>
        <dbReference type="ARBA" id="ARBA00022692"/>
    </source>
</evidence>
<keyword evidence="8" id="KW-1015">Disulfide bond</keyword>
<sequence>MLLLDHLHPDCAPEEVPTTESHEAARRFFPEDPVYAWNYAQGLAWIPAQVVRINGPRTYKVSSEDGQILHRHIDQLHRRTLLLDPEEFEIPDAPEPTAPPRPSTPPATPAAEPVHFPSGTPQDNPPAMHGTLSLGPTTPPLASTLLSPSQAAPQMLPNIASAQLDRLLATSSPLEKITLRVTFLENYTTTLNKSNRPIRWSWVAREPMECMSYAVRIRSLVISEDVPLSESCSDWTQSKKVKGLDTEDSKSYISPSDQIIEEGSDISFCCIGKKGERISSLNFGSQKYSGGASHRRMVFTVKNVPLSRPGGVIVNCEGSDRLWTTVFVTRPPGEPKGLSCETEDMVTINCAWQPGSEDNLVGKRSTELILSDTSNGKIYCHQQPSRNSCSFRMGTQTTYDLRLEAKNKLGKKHTYLNFDVTHRVHPAPPFDLSVSERYATAVELYWKMKHNLELLCQIECRHPDGKVDLHNSISYSTGSCHIVIGLQPYTEYMFRVRCGANRHFWKWSEWSESITAQTKESAPSGHLDVWRSISRGLDSCRVTVFWKPFPGFRANGNIKTYEIFCEVLGERHESKEVPAPNNSTMLFLENCSCNISVLAKNSVNSSSPSVIAISGASENDHTWEINTNIAREDTTNNTETGIYISWKPQSQFDGYVVDWCNHPRVQPCDLQWEKFGQNQSSALITSDAFIPGVQYSFRVYGSRGYTASLLEKKAKYLKELEPTNFPELHVDTKNPRFLTLTWDYDHLNESHPGFIRGYSVFVKDKHGNCTLEGLEKVVIQDGLVICKHTVKDPAEKTLTVKYPGLNKEYWLEVLAFSTSPPNITNNIIKGTTQHIQEVPIPLDGNWVFQLLPIPVVISVMLLICICFWRSNCVRKRCCPKIPHPTVTPIKVLHPKTLLAPSDFTHSNVLVEEPWSCGEKHYYYNQGLCAKTPAVETFAFQNLTYLTDGSNCYQSVPTQEAARQKPELTLASNKPLQCSTPLSNLTNLNYVSQMGLSFPGFTQGDQAGPVDSSKRSDYKPQQALGSESSSPDTSEETIDIL</sequence>
<dbReference type="InterPro" id="IPR040817">
    <property type="entry name" value="LIFR_D2"/>
</dbReference>
<evidence type="ECO:0000256" key="5">
    <source>
        <dbReference type="ARBA" id="ARBA00022737"/>
    </source>
</evidence>
<evidence type="ECO:0000256" key="8">
    <source>
        <dbReference type="ARBA" id="ARBA00023157"/>
    </source>
</evidence>
<dbReference type="InterPro" id="IPR052672">
    <property type="entry name" value="Type1_Cytokine_Rcpt_Type2"/>
</dbReference>
<dbReference type="CDD" id="cd00063">
    <property type="entry name" value="FN3"/>
    <property type="match status" value="2"/>
</dbReference>
<organism evidence="14 15">
    <name type="scientific">Gekko japonicus</name>
    <name type="common">Schlegel's Japanese gecko</name>
    <dbReference type="NCBI Taxonomy" id="146911"/>
    <lineage>
        <taxon>Eukaryota</taxon>
        <taxon>Metazoa</taxon>
        <taxon>Chordata</taxon>
        <taxon>Craniata</taxon>
        <taxon>Vertebrata</taxon>
        <taxon>Euteleostomi</taxon>
        <taxon>Lepidosauria</taxon>
        <taxon>Squamata</taxon>
        <taxon>Bifurcata</taxon>
        <taxon>Gekkota</taxon>
        <taxon>Gekkonidae</taxon>
        <taxon>Gekkoninae</taxon>
        <taxon>Gekko</taxon>
    </lineage>
</organism>